<evidence type="ECO:0000313" key="3">
    <source>
        <dbReference type="Proteomes" id="UP000060630"/>
    </source>
</evidence>
<organism evidence="2 3">
    <name type="scientific">Burkholderia ubonensis</name>
    <dbReference type="NCBI Taxonomy" id="101571"/>
    <lineage>
        <taxon>Bacteria</taxon>
        <taxon>Pseudomonadati</taxon>
        <taxon>Pseudomonadota</taxon>
        <taxon>Betaproteobacteria</taxon>
        <taxon>Burkholderiales</taxon>
        <taxon>Burkholderiaceae</taxon>
        <taxon>Burkholderia</taxon>
        <taxon>Burkholderia cepacia complex</taxon>
    </lineage>
</organism>
<protein>
    <submittedName>
        <fullName evidence="2">Uncharacterized protein</fullName>
    </submittedName>
</protein>
<evidence type="ECO:0000313" key="2">
    <source>
        <dbReference type="EMBL" id="KWA84284.1"/>
    </source>
</evidence>
<keyword evidence="1" id="KW-0812">Transmembrane</keyword>
<proteinExistence type="predicted"/>
<feature type="transmembrane region" description="Helical" evidence="1">
    <location>
        <begin position="66"/>
        <end position="93"/>
    </location>
</feature>
<dbReference type="EMBL" id="LPHD01000049">
    <property type="protein sequence ID" value="KWA84284.1"/>
    <property type="molecule type" value="Genomic_DNA"/>
</dbReference>
<comment type="caution">
    <text evidence="2">The sequence shown here is derived from an EMBL/GenBank/DDBJ whole genome shotgun (WGS) entry which is preliminary data.</text>
</comment>
<feature type="transmembrane region" description="Helical" evidence="1">
    <location>
        <begin position="29"/>
        <end position="46"/>
    </location>
</feature>
<feature type="transmembrane region" description="Helical" evidence="1">
    <location>
        <begin position="6"/>
        <end position="22"/>
    </location>
</feature>
<keyword evidence="1" id="KW-0472">Membrane</keyword>
<dbReference type="RefSeq" id="WP_157657806.1">
    <property type="nucleotide sequence ID" value="NZ_LPHD01000049.1"/>
</dbReference>
<keyword evidence="1" id="KW-1133">Transmembrane helix</keyword>
<dbReference type="Proteomes" id="UP000060630">
    <property type="component" value="Unassembled WGS sequence"/>
</dbReference>
<accession>A0A119HFQ1</accession>
<evidence type="ECO:0000256" key="1">
    <source>
        <dbReference type="SAM" id="Phobius"/>
    </source>
</evidence>
<sequence>MMPVYLFSFLMFLAAAAMLWLSDRGLVRVLGIASIMLGVPAMLLMGEPLNWRHELAGQPTTIGICLAAIAAVGAIFIVACGLSAVLRLVIAVVRSLRAAQRKKKAAEYLDKVLDVRSN</sequence>
<dbReference type="AlphaFoldDB" id="A0A119HFQ1"/>
<name>A0A119HFQ1_9BURK</name>
<reference evidence="2 3" key="1">
    <citation type="submission" date="2015-11" db="EMBL/GenBank/DDBJ databases">
        <title>Expanding the genomic diversity of Burkholderia species for the development of highly accurate diagnostics.</title>
        <authorList>
            <person name="Sahl J."/>
            <person name="Keim P."/>
            <person name="Wagner D."/>
        </authorList>
    </citation>
    <scope>NUCLEOTIDE SEQUENCE [LARGE SCALE GENOMIC DNA]</scope>
    <source>
        <strain evidence="2 3">MSMB2087WGS</strain>
    </source>
</reference>
<gene>
    <name evidence="2" type="ORF">WL29_23290</name>
</gene>